<evidence type="ECO:0000313" key="3">
    <source>
        <dbReference type="EMBL" id="GGH33387.1"/>
    </source>
</evidence>
<evidence type="ECO:0000256" key="2">
    <source>
        <dbReference type="SAM" id="Phobius"/>
    </source>
</evidence>
<sequence length="82" mass="9158">MESEHRRTDEERRRESQDILDRAQSESGTVLSSAMARAARHFGAADAPAEDRVEVWGKRIARALALLFVLYLLGDLTGAFGR</sequence>
<gene>
    <name evidence="3" type="ORF">GCM10007036_45960</name>
</gene>
<proteinExistence type="predicted"/>
<feature type="compositionally biased region" description="Basic and acidic residues" evidence="1">
    <location>
        <begin position="1"/>
        <end position="24"/>
    </location>
</feature>
<comment type="caution">
    <text evidence="3">The sequence shown here is derived from an EMBL/GenBank/DDBJ whole genome shotgun (WGS) entry which is preliminary data.</text>
</comment>
<dbReference type="AlphaFoldDB" id="A0A917MJU0"/>
<evidence type="ECO:0000313" key="4">
    <source>
        <dbReference type="Proteomes" id="UP000603912"/>
    </source>
</evidence>
<keyword evidence="2" id="KW-0812">Transmembrane</keyword>
<feature type="region of interest" description="Disordered" evidence="1">
    <location>
        <begin position="1"/>
        <end position="29"/>
    </location>
</feature>
<dbReference type="Proteomes" id="UP000603912">
    <property type="component" value="Unassembled WGS sequence"/>
</dbReference>
<keyword evidence="4" id="KW-1185">Reference proteome</keyword>
<feature type="transmembrane region" description="Helical" evidence="2">
    <location>
        <begin position="60"/>
        <end position="80"/>
    </location>
</feature>
<reference evidence="3" key="2">
    <citation type="submission" date="2020-09" db="EMBL/GenBank/DDBJ databases">
        <authorList>
            <person name="Sun Q."/>
            <person name="Zhou Y."/>
        </authorList>
    </citation>
    <scope>NUCLEOTIDE SEQUENCE</scope>
    <source>
        <strain evidence="3">CGMCC 1.12214</strain>
    </source>
</reference>
<accession>A0A917MJU0</accession>
<name>A0A917MJU0_9HYPH</name>
<keyword evidence="2" id="KW-1133">Transmembrane helix</keyword>
<protein>
    <submittedName>
        <fullName evidence="3">Uncharacterized protein</fullName>
    </submittedName>
</protein>
<keyword evidence="2" id="KW-0472">Membrane</keyword>
<reference evidence="3" key="1">
    <citation type="journal article" date="2014" name="Int. J. Syst. Evol. Microbiol.">
        <title>Complete genome sequence of Corynebacterium casei LMG S-19264T (=DSM 44701T), isolated from a smear-ripened cheese.</title>
        <authorList>
            <consortium name="US DOE Joint Genome Institute (JGI-PGF)"/>
            <person name="Walter F."/>
            <person name="Albersmeier A."/>
            <person name="Kalinowski J."/>
            <person name="Ruckert C."/>
        </authorList>
    </citation>
    <scope>NUCLEOTIDE SEQUENCE</scope>
    <source>
        <strain evidence="3">CGMCC 1.12214</strain>
    </source>
</reference>
<organism evidence="3 4">
    <name type="scientific">Alsobacter metallidurans</name>
    <dbReference type="NCBI Taxonomy" id="340221"/>
    <lineage>
        <taxon>Bacteria</taxon>
        <taxon>Pseudomonadati</taxon>
        <taxon>Pseudomonadota</taxon>
        <taxon>Alphaproteobacteria</taxon>
        <taxon>Hyphomicrobiales</taxon>
        <taxon>Alsobacteraceae</taxon>
        <taxon>Alsobacter</taxon>
    </lineage>
</organism>
<dbReference type="EMBL" id="BMES01000003">
    <property type="protein sequence ID" value="GGH33387.1"/>
    <property type="molecule type" value="Genomic_DNA"/>
</dbReference>
<evidence type="ECO:0000256" key="1">
    <source>
        <dbReference type="SAM" id="MobiDB-lite"/>
    </source>
</evidence>